<name>A0A0P0RDT1_9BURK</name>
<accession>A0A0P0RDT1</accession>
<dbReference type="Proteomes" id="UP000019146">
    <property type="component" value="Chromosome 2"/>
</dbReference>
<proteinExistence type="predicted"/>
<evidence type="ECO:0000313" key="2">
    <source>
        <dbReference type="Proteomes" id="UP000019146"/>
    </source>
</evidence>
<dbReference type="EMBL" id="CP012747">
    <property type="protein sequence ID" value="ALL66527.1"/>
    <property type="molecule type" value="Genomic_DNA"/>
</dbReference>
<protein>
    <submittedName>
        <fullName evidence="1">Uncharacterized protein</fullName>
    </submittedName>
</protein>
<dbReference type="AlphaFoldDB" id="A0A0P0RDT1"/>
<gene>
    <name evidence="1" type="ORF">K788_0005682</name>
</gene>
<organism evidence="1 2">
    <name type="scientific">Paraburkholderia caribensis MBA4</name>
    <dbReference type="NCBI Taxonomy" id="1323664"/>
    <lineage>
        <taxon>Bacteria</taxon>
        <taxon>Pseudomonadati</taxon>
        <taxon>Pseudomonadota</taxon>
        <taxon>Betaproteobacteria</taxon>
        <taxon>Burkholderiales</taxon>
        <taxon>Burkholderiaceae</taxon>
        <taxon>Paraburkholderia</taxon>
    </lineage>
</organism>
<sequence>MLSPMWLFSRRCFFVCATTAMTRDERFAPTLAANLQLTVNLEITVRTASGTDARSWRTPCAPRMPRSIGGVAFRASDFYL</sequence>
<reference evidence="1 2" key="1">
    <citation type="journal article" date="2014" name="Genome Announc.">
        <title>Draft Genome Sequence of the Haloacid-Degrading Burkholderia caribensis Strain MBA4.</title>
        <authorList>
            <person name="Pan Y."/>
            <person name="Kong K.F."/>
            <person name="Tsang J.S."/>
        </authorList>
    </citation>
    <scope>NUCLEOTIDE SEQUENCE [LARGE SCALE GENOMIC DNA]</scope>
    <source>
        <strain evidence="1 2">MBA4</strain>
    </source>
</reference>
<dbReference type="KEGG" id="bcai:K788_0005682"/>
<evidence type="ECO:0000313" key="1">
    <source>
        <dbReference type="EMBL" id="ALL66527.1"/>
    </source>
</evidence>